<dbReference type="AlphaFoldDB" id="A0A367LDY1"/>
<reference evidence="1 2" key="1">
    <citation type="journal article" date="2015" name="BMC Genomics">
        <title>Insights from the genome of Ophiocordyceps polyrhachis-furcata to pathogenicity and host specificity in insect fungi.</title>
        <authorList>
            <person name="Wichadakul D."/>
            <person name="Kobmoo N."/>
            <person name="Ingsriswang S."/>
            <person name="Tangphatsornruang S."/>
            <person name="Chantasingh D."/>
            <person name="Luangsa-ard J.J."/>
            <person name="Eurwilaichitr L."/>
        </authorList>
    </citation>
    <scope>NUCLEOTIDE SEQUENCE [LARGE SCALE GENOMIC DNA]</scope>
    <source>
        <strain evidence="1 2">BCC 54312</strain>
    </source>
</reference>
<evidence type="ECO:0000313" key="2">
    <source>
        <dbReference type="Proteomes" id="UP000253664"/>
    </source>
</evidence>
<sequence length="109" mass="12119">MCKSQTLIAQDSNIDVLRRWFSSLAENRASVETNPLAGVRAGQCALSWCPVPLLYRAACYTVRPRPTNQRSVISGHNSPLVTCPGIYCAVCRSGKREDLRGEKRPDRNL</sequence>
<gene>
    <name evidence="1" type="ORF">L249_1231</name>
</gene>
<organism evidence="1 2">
    <name type="scientific">Ophiocordyceps polyrhachis-furcata BCC 54312</name>
    <dbReference type="NCBI Taxonomy" id="1330021"/>
    <lineage>
        <taxon>Eukaryota</taxon>
        <taxon>Fungi</taxon>
        <taxon>Dikarya</taxon>
        <taxon>Ascomycota</taxon>
        <taxon>Pezizomycotina</taxon>
        <taxon>Sordariomycetes</taxon>
        <taxon>Hypocreomycetidae</taxon>
        <taxon>Hypocreales</taxon>
        <taxon>Ophiocordycipitaceae</taxon>
        <taxon>Ophiocordyceps</taxon>
    </lineage>
</organism>
<dbReference type="EMBL" id="LKCN02000007">
    <property type="protein sequence ID" value="RCI12635.1"/>
    <property type="molecule type" value="Genomic_DNA"/>
</dbReference>
<proteinExistence type="predicted"/>
<dbReference type="Proteomes" id="UP000253664">
    <property type="component" value="Unassembled WGS sequence"/>
</dbReference>
<evidence type="ECO:0000313" key="1">
    <source>
        <dbReference type="EMBL" id="RCI12635.1"/>
    </source>
</evidence>
<protein>
    <submittedName>
        <fullName evidence="1">Uncharacterized protein</fullName>
    </submittedName>
</protein>
<comment type="caution">
    <text evidence="1">The sequence shown here is derived from an EMBL/GenBank/DDBJ whole genome shotgun (WGS) entry which is preliminary data.</text>
</comment>
<keyword evidence="2" id="KW-1185">Reference proteome</keyword>
<name>A0A367LDY1_9HYPO</name>
<accession>A0A367LDY1</accession>